<dbReference type="GO" id="GO:0005829">
    <property type="term" value="C:cytosol"/>
    <property type="evidence" value="ECO:0007669"/>
    <property type="project" value="TreeGrafter"/>
</dbReference>
<keyword evidence="2 4" id="KW-0863">Zinc-finger</keyword>
<dbReference type="AlphaFoldDB" id="A0A9W4TXZ7"/>
<dbReference type="PROSITE" id="PS50271">
    <property type="entry name" value="ZF_UBP"/>
    <property type="match status" value="1"/>
</dbReference>
<evidence type="ECO:0000256" key="3">
    <source>
        <dbReference type="ARBA" id="ARBA00022833"/>
    </source>
</evidence>
<evidence type="ECO:0000259" key="6">
    <source>
        <dbReference type="PROSITE" id="PS50235"/>
    </source>
</evidence>
<dbReference type="InterPro" id="IPR001394">
    <property type="entry name" value="Peptidase_C19_UCH"/>
</dbReference>
<sequence>MSDVQHLINYNFSSLNSCSHLKSVLESKVKETVFETYKQAVIISQPLLEDQQTFISKKDQQEIPFQKLLNKKLSSLKCSNCELSNFQNLFICLQCPHIGCHDNFNSHSQLHYKQTQHMFAIDAKTGLLYCFKCNLFVNHDHLEKIRSDIMHNEYYELDETINQHYSNPNKFAIKGLKGFVNLGATCFMSSILQTFIHNPILKHKFFNNDEHFFNCNVNLNNDEIDENNSCITCSIDSIFQIFFTSSNQEGYGITNLLITSWYKKKSLAGFQEQDAHEFWQFLLNEFHQDFTRIKANQNQHSIDSENCSCIAHSTFAFKLQSCIKCTNCNKITETIDPIMDLSLEINHLSKEQNTLYDCLNLYTKEEKLDDNYTCKFCNIKAEQAVKQLKIKTIPKILSIQLKRFEHNVMNDTSSKIETPIKIPLYLDLSKYTTATTSDPCLYELFSVVVHQGSVNTGHYICYVKSDNRWFKFDDAVISLSSEDEVMNANVYLMFFIKKDI</sequence>
<proteinExistence type="inferred from homology"/>
<evidence type="ECO:0000259" key="7">
    <source>
        <dbReference type="PROSITE" id="PS50271"/>
    </source>
</evidence>
<dbReference type="GO" id="GO:0005634">
    <property type="term" value="C:nucleus"/>
    <property type="evidence" value="ECO:0007669"/>
    <property type="project" value="TreeGrafter"/>
</dbReference>
<dbReference type="Pfam" id="PF00443">
    <property type="entry name" value="UCH"/>
    <property type="match status" value="1"/>
</dbReference>
<keyword evidence="5" id="KW-0378">Hydrolase</keyword>
<feature type="domain" description="UBP-type" evidence="7">
    <location>
        <begin position="50"/>
        <end position="156"/>
    </location>
</feature>
<keyword evidence="5" id="KW-0645">Protease</keyword>
<dbReference type="InterPro" id="IPR028889">
    <property type="entry name" value="USP"/>
</dbReference>
<dbReference type="InterPro" id="IPR038765">
    <property type="entry name" value="Papain-like_cys_pep_sf"/>
</dbReference>
<dbReference type="PROSITE" id="PS00973">
    <property type="entry name" value="USP_2"/>
    <property type="match status" value="1"/>
</dbReference>
<comment type="similarity">
    <text evidence="5">Belongs to the peptidase C19 family.</text>
</comment>
<dbReference type="EMBL" id="CANTUO010000003">
    <property type="protein sequence ID" value="CAI5758980.1"/>
    <property type="molecule type" value="Genomic_DNA"/>
</dbReference>
<keyword evidence="3" id="KW-0862">Zinc</keyword>
<evidence type="ECO:0000313" key="8">
    <source>
        <dbReference type="EMBL" id="CAI5758980.1"/>
    </source>
</evidence>
<dbReference type="Gene3D" id="3.30.40.10">
    <property type="entry name" value="Zinc/RING finger domain, C3HC4 (zinc finger)"/>
    <property type="match status" value="1"/>
</dbReference>
<dbReference type="PROSITE" id="PS50235">
    <property type="entry name" value="USP_3"/>
    <property type="match status" value="1"/>
</dbReference>
<dbReference type="EC" id="3.4.19.12" evidence="5"/>
<evidence type="ECO:0000256" key="2">
    <source>
        <dbReference type="ARBA" id="ARBA00022771"/>
    </source>
</evidence>
<dbReference type="InterPro" id="IPR013083">
    <property type="entry name" value="Znf_RING/FYVE/PHD"/>
</dbReference>
<evidence type="ECO:0000313" key="9">
    <source>
        <dbReference type="Proteomes" id="UP001152885"/>
    </source>
</evidence>
<keyword evidence="1" id="KW-0479">Metal-binding</keyword>
<dbReference type="PROSITE" id="PS00972">
    <property type="entry name" value="USP_1"/>
    <property type="match status" value="1"/>
</dbReference>
<dbReference type="PANTHER" id="PTHR24006">
    <property type="entry name" value="UBIQUITIN CARBOXYL-TERMINAL HYDROLASE"/>
    <property type="match status" value="1"/>
</dbReference>
<dbReference type="SUPFAM" id="SSF54001">
    <property type="entry name" value="Cysteine proteinases"/>
    <property type="match status" value="1"/>
</dbReference>
<evidence type="ECO:0000256" key="1">
    <source>
        <dbReference type="ARBA" id="ARBA00022723"/>
    </source>
</evidence>
<dbReference type="GO" id="GO:0004843">
    <property type="term" value="F:cysteine-type deubiquitinase activity"/>
    <property type="evidence" value="ECO:0007669"/>
    <property type="project" value="UniProtKB-UniRule"/>
</dbReference>
<dbReference type="SUPFAM" id="SSF57850">
    <property type="entry name" value="RING/U-box"/>
    <property type="match status" value="1"/>
</dbReference>
<organism evidence="8 9">
    <name type="scientific">Candida verbasci</name>
    <dbReference type="NCBI Taxonomy" id="1227364"/>
    <lineage>
        <taxon>Eukaryota</taxon>
        <taxon>Fungi</taxon>
        <taxon>Dikarya</taxon>
        <taxon>Ascomycota</taxon>
        <taxon>Saccharomycotina</taxon>
        <taxon>Pichiomycetes</taxon>
        <taxon>Debaryomycetaceae</taxon>
        <taxon>Candida/Lodderomyces clade</taxon>
        <taxon>Candida</taxon>
    </lineage>
</organism>
<evidence type="ECO:0000256" key="4">
    <source>
        <dbReference type="PROSITE-ProRule" id="PRU00502"/>
    </source>
</evidence>
<dbReference type="InterPro" id="IPR001607">
    <property type="entry name" value="Znf_UBP"/>
</dbReference>
<keyword evidence="5" id="KW-0788">Thiol protease</keyword>
<reference evidence="8" key="1">
    <citation type="submission" date="2022-12" db="EMBL/GenBank/DDBJ databases">
        <authorList>
            <person name="Brejova B."/>
        </authorList>
    </citation>
    <scope>NUCLEOTIDE SEQUENCE</scope>
</reference>
<gene>
    <name evidence="8" type="ORF">CANVERA_P3489</name>
</gene>
<dbReference type="GO" id="GO:0016579">
    <property type="term" value="P:protein deubiquitination"/>
    <property type="evidence" value="ECO:0007669"/>
    <property type="project" value="InterPro"/>
</dbReference>
<dbReference type="OrthoDB" id="289038at2759"/>
<dbReference type="SMART" id="SM00290">
    <property type="entry name" value="ZnF_UBP"/>
    <property type="match status" value="1"/>
</dbReference>
<protein>
    <recommendedName>
        <fullName evidence="5">Ubiquitin carboxyl-terminal hydrolase</fullName>
        <ecNumber evidence="5">3.4.19.12</ecNumber>
    </recommendedName>
</protein>
<accession>A0A9W4TXZ7</accession>
<evidence type="ECO:0000256" key="5">
    <source>
        <dbReference type="RuleBase" id="RU366025"/>
    </source>
</evidence>
<dbReference type="GO" id="GO:0008270">
    <property type="term" value="F:zinc ion binding"/>
    <property type="evidence" value="ECO:0007669"/>
    <property type="project" value="UniProtKB-KW"/>
</dbReference>
<dbReference type="InterPro" id="IPR050164">
    <property type="entry name" value="Peptidase_C19"/>
</dbReference>
<dbReference type="Gene3D" id="3.90.70.10">
    <property type="entry name" value="Cysteine proteinases"/>
    <property type="match status" value="1"/>
</dbReference>
<keyword evidence="5" id="KW-0833">Ubl conjugation pathway</keyword>
<feature type="domain" description="USP" evidence="6">
    <location>
        <begin position="177"/>
        <end position="498"/>
    </location>
</feature>
<dbReference type="PANTHER" id="PTHR24006:SF937">
    <property type="entry name" value="UBIQUITIN CARBOXYL-TERMINAL HYDROLASE"/>
    <property type="match status" value="1"/>
</dbReference>
<name>A0A9W4TXZ7_9ASCO</name>
<dbReference type="Proteomes" id="UP001152885">
    <property type="component" value="Unassembled WGS sequence"/>
</dbReference>
<comment type="catalytic activity">
    <reaction evidence="5">
        <text>Thiol-dependent hydrolysis of ester, thioester, amide, peptide and isopeptide bonds formed by the C-terminal Gly of ubiquitin (a 76-residue protein attached to proteins as an intracellular targeting signal).</text>
        <dbReference type="EC" id="3.4.19.12"/>
    </reaction>
</comment>
<dbReference type="InterPro" id="IPR018200">
    <property type="entry name" value="USP_CS"/>
</dbReference>
<keyword evidence="9" id="KW-1185">Reference proteome</keyword>
<comment type="caution">
    <text evidence="8">The sequence shown here is derived from an EMBL/GenBank/DDBJ whole genome shotgun (WGS) entry which is preliminary data.</text>
</comment>
<dbReference type="Pfam" id="PF02148">
    <property type="entry name" value="zf-UBP"/>
    <property type="match status" value="1"/>
</dbReference>
<dbReference type="GO" id="GO:0006508">
    <property type="term" value="P:proteolysis"/>
    <property type="evidence" value="ECO:0007669"/>
    <property type="project" value="UniProtKB-KW"/>
</dbReference>